<keyword evidence="2 7" id="KW-0548">Nucleotidyltransferase</keyword>
<dbReference type="Gene3D" id="1.20.120.330">
    <property type="entry name" value="Nucleotidyltransferases domain 2"/>
    <property type="match status" value="2"/>
</dbReference>
<dbReference type="FunFam" id="3.30.460.10:FF:000009">
    <property type="entry name" value="Bifunctional glutamine synthetase adenylyltransferase/adenylyl-removing enzyme"/>
    <property type="match status" value="1"/>
</dbReference>
<protein>
    <recommendedName>
        <fullName evidence="7">Bifunctional glutamine synthetase adenylyltransferase/adenylyl-removing enzyme</fullName>
    </recommendedName>
    <alternativeName>
        <fullName evidence="7">ATP:glutamine synthetase adenylyltransferase</fullName>
    </alternativeName>
    <alternativeName>
        <fullName evidence="7">ATase</fullName>
    </alternativeName>
    <domain>
        <recommendedName>
            <fullName evidence="7">Glutamine synthetase adenylyl-L-tyrosine phosphorylase</fullName>
            <ecNumber evidence="7">2.7.7.89</ecNumber>
        </recommendedName>
        <alternativeName>
            <fullName evidence="7">Adenylyl removase</fullName>
            <shortName evidence="7">AR</shortName>
            <shortName evidence="7">AT-N</shortName>
        </alternativeName>
    </domain>
    <domain>
        <recommendedName>
            <fullName evidence="7">Glutamine synthetase adenylyl transferase</fullName>
            <ecNumber evidence="7">2.7.7.42</ecNumber>
        </recommendedName>
        <alternativeName>
            <fullName evidence="7">Adenylyl transferase</fullName>
            <shortName evidence="7">AT</shortName>
            <shortName evidence="7">AT-C</shortName>
        </alternativeName>
    </domain>
</protein>
<evidence type="ECO:0000256" key="2">
    <source>
        <dbReference type="ARBA" id="ARBA00022695"/>
    </source>
</evidence>
<comment type="similarity">
    <text evidence="7">Belongs to the GlnE family.</text>
</comment>
<dbReference type="Gene3D" id="1.20.120.1510">
    <property type="match status" value="1"/>
</dbReference>
<evidence type="ECO:0000313" key="10">
    <source>
        <dbReference type="EMBL" id="SEA00714.1"/>
    </source>
</evidence>
<dbReference type="FunFam" id="1.20.120.330:FF:000005">
    <property type="entry name" value="Bifunctional glutamine synthetase adenylyltransferase/adenylyl-removing enzyme"/>
    <property type="match status" value="1"/>
</dbReference>
<feature type="domain" description="Glutamate-ammonia ligase adenylyltransferase repeated" evidence="8">
    <location>
        <begin position="27"/>
        <end position="266"/>
    </location>
</feature>
<dbReference type="OrthoDB" id="9759366at2"/>
<comment type="cofactor">
    <cofactor evidence="7">
        <name>Mg(2+)</name>
        <dbReference type="ChEBI" id="CHEBI:18420"/>
    </cofactor>
</comment>
<dbReference type="InterPro" id="IPR005190">
    <property type="entry name" value="GlnE_rpt_dom"/>
</dbReference>
<dbReference type="GO" id="GO:0008882">
    <property type="term" value="F:[glutamate-ammonia-ligase] adenylyltransferase activity"/>
    <property type="evidence" value="ECO:0007669"/>
    <property type="project" value="UniProtKB-UniRule"/>
</dbReference>
<dbReference type="HAMAP" id="MF_00802">
    <property type="entry name" value="GlnE"/>
    <property type="match status" value="1"/>
</dbReference>
<keyword evidence="1 7" id="KW-0808">Transferase</keyword>
<keyword evidence="6 7" id="KW-0511">Multifunctional enzyme</keyword>
<feature type="region of interest" description="Adenylyl transferase" evidence="7">
    <location>
        <begin position="441"/>
        <end position="931"/>
    </location>
</feature>
<name>A0A1H3XQ46_ALKAM</name>
<keyword evidence="10" id="KW-0436">Ligase</keyword>
<dbReference type="GO" id="GO:0000287">
    <property type="term" value="F:magnesium ion binding"/>
    <property type="evidence" value="ECO:0007669"/>
    <property type="project" value="UniProtKB-UniRule"/>
</dbReference>
<feature type="region of interest" description="Adenylyl removase" evidence="7">
    <location>
        <begin position="1"/>
        <end position="431"/>
    </location>
</feature>
<dbReference type="RefSeq" id="WP_091338424.1">
    <property type="nucleotide sequence ID" value="NZ_FNRM01000001.1"/>
</dbReference>
<evidence type="ECO:0000256" key="6">
    <source>
        <dbReference type="ARBA" id="ARBA00023268"/>
    </source>
</evidence>
<dbReference type="GO" id="GO:0005829">
    <property type="term" value="C:cytosol"/>
    <property type="evidence" value="ECO:0007669"/>
    <property type="project" value="TreeGrafter"/>
</dbReference>
<dbReference type="InterPro" id="IPR013546">
    <property type="entry name" value="PII_UdlTrfase/GS_AdlTrfase"/>
</dbReference>
<proteinExistence type="inferred from homology"/>
<feature type="domain" description="PII-uridylyltransferase/Glutamine-synthetase adenylyltransferase" evidence="9">
    <location>
        <begin position="826"/>
        <end position="903"/>
    </location>
</feature>
<keyword evidence="11" id="KW-1185">Reference proteome</keyword>
<dbReference type="GO" id="GO:0000820">
    <property type="term" value="P:regulation of glutamine family amino acid metabolic process"/>
    <property type="evidence" value="ECO:0007669"/>
    <property type="project" value="UniProtKB-UniRule"/>
</dbReference>
<keyword evidence="4 7" id="KW-0067">ATP-binding</keyword>
<dbReference type="AlphaFoldDB" id="A0A1H3XQ46"/>
<dbReference type="SUPFAM" id="SSF81301">
    <property type="entry name" value="Nucleotidyltransferase"/>
    <property type="match status" value="2"/>
</dbReference>
<feature type="domain" description="PII-uridylyltransferase/Glutamine-synthetase adenylyltransferase" evidence="9">
    <location>
        <begin position="289"/>
        <end position="426"/>
    </location>
</feature>
<dbReference type="EMBL" id="FNRM01000001">
    <property type="protein sequence ID" value="SEA00714.1"/>
    <property type="molecule type" value="Genomic_DNA"/>
</dbReference>
<dbReference type="PANTHER" id="PTHR30621">
    <property type="entry name" value="GLUTAMINE SYNTHETASE ADENYLYLTRANSFERASE"/>
    <property type="match status" value="1"/>
</dbReference>
<evidence type="ECO:0000313" key="11">
    <source>
        <dbReference type="Proteomes" id="UP000198773"/>
    </source>
</evidence>
<dbReference type="GO" id="GO:0005524">
    <property type="term" value="F:ATP binding"/>
    <property type="evidence" value="ECO:0007669"/>
    <property type="project" value="UniProtKB-UniRule"/>
</dbReference>
<dbReference type="GO" id="GO:0016874">
    <property type="term" value="F:ligase activity"/>
    <property type="evidence" value="ECO:0007669"/>
    <property type="project" value="UniProtKB-KW"/>
</dbReference>
<evidence type="ECO:0000256" key="3">
    <source>
        <dbReference type="ARBA" id="ARBA00022741"/>
    </source>
</evidence>
<evidence type="ECO:0000256" key="7">
    <source>
        <dbReference type="HAMAP-Rule" id="MF_00802"/>
    </source>
</evidence>
<dbReference type="NCBIfam" id="NF008292">
    <property type="entry name" value="PRK11072.1"/>
    <property type="match status" value="1"/>
</dbReference>
<dbReference type="Proteomes" id="UP000198773">
    <property type="component" value="Unassembled WGS sequence"/>
</dbReference>
<dbReference type="GO" id="GO:0047388">
    <property type="term" value="F:[glutamine synthetase]-adenylyl-L-tyrosine phosphorylase activity"/>
    <property type="evidence" value="ECO:0007669"/>
    <property type="project" value="UniProtKB-EC"/>
</dbReference>
<keyword evidence="3 7" id="KW-0547">Nucleotide-binding</keyword>
<evidence type="ECO:0000259" key="9">
    <source>
        <dbReference type="Pfam" id="PF08335"/>
    </source>
</evidence>
<dbReference type="EC" id="2.7.7.89" evidence="7"/>
<dbReference type="STRING" id="152573.SAMN04488051_101316"/>
<reference evidence="10 11" key="1">
    <citation type="submission" date="2016-10" db="EMBL/GenBank/DDBJ databases">
        <authorList>
            <person name="de Groot N.N."/>
        </authorList>
    </citation>
    <scope>NUCLEOTIDE SEQUENCE [LARGE SCALE GENOMIC DNA]</scope>
    <source>
        <strain evidence="10 11">CGMCC 1.3430</strain>
    </source>
</reference>
<dbReference type="FunFam" id="3.30.460.10:FF:000014">
    <property type="entry name" value="Bifunctional glutamine synthetase adenylyltransferase/adenylyl-removing enzyme"/>
    <property type="match status" value="1"/>
</dbReference>
<dbReference type="CDD" id="cd05401">
    <property type="entry name" value="NT_GlnE_GlnD_like"/>
    <property type="match status" value="2"/>
</dbReference>
<evidence type="ECO:0000256" key="4">
    <source>
        <dbReference type="ARBA" id="ARBA00022840"/>
    </source>
</evidence>
<gene>
    <name evidence="7" type="primary">glnE</name>
    <name evidence="10" type="ORF">SAMN04488051_101316</name>
</gene>
<evidence type="ECO:0000256" key="1">
    <source>
        <dbReference type="ARBA" id="ARBA00022679"/>
    </source>
</evidence>
<dbReference type="PANTHER" id="PTHR30621:SF0">
    <property type="entry name" value="BIFUNCTIONAL GLUTAMINE SYNTHETASE ADENYLYLTRANSFERASE_ADENYLYL-REMOVING ENZYME"/>
    <property type="match status" value="1"/>
</dbReference>
<comment type="catalytic activity">
    <reaction evidence="7">
        <text>[glutamine synthetase]-O(4)-(5'-adenylyl)-L-tyrosine + phosphate = [glutamine synthetase]-L-tyrosine + ADP</text>
        <dbReference type="Rhea" id="RHEA:43716"/>
        <dbReference type="Rhea" id="RHEA-COMP:10660"/>
        <dbReference type="Rhea" id="RHEA-COMP:10661"/>
        <dbReference type="ChEBI" id="CHEBI:43474"/>
        <dbReference type="ChEBI" id="CHEBI:46858"/>
        <dbReference type="ChEBI" id="CHEBI:83624"/>
        <dbReference type="ChEBI" id="CHEBI:456216"/>
        <dbReference type="EC" id="2.7.7.89"/>
    </reaction>
</comment>
<dbReference type="InterPro" id="IPR023057">
    <property type="entry name" value="GlnE"/>
</dbReference>
<evidence type="ECO:0000259" key="8">
    <source>
        <dbReference type="Pfam" id="PF03710"/>
    </source>
</evidence>
<keyword evidence="5 7" id="KW-0460">Magnesium</keyword>
<accession>A0A1H3XQ46</accession>
<evidence type="ECO:0000256" key="5">
    <source>
        <dbReference type="ARBA" id="ARBA00022842"/>
    </source>
</evidence>
<comment type="catalytic activity">
    <reaction evidence="7">
        <text>[glutamine synthetase]-L-tyrosine + ATP = [glutamine synthetase]-O(4)-(5'-adenylyl)-L-tyrosine + diphosphate</text>
        <dbReference type="Rhea" id="RHEA:18589"/>
        <dbReference type="Rhea" id="RHEA-COMP:10660"/>
        <dbReference type="Rhea" id="RHEA-COMP:10661"/>
        <dbReference type="ChEBI" id="CHEBI:30616"/>
        <dbReference type="ChEBI" id="CHEBI:33019"/>
        <dbReference type="ChEBI" id="CHEBI:46858"/>
        <dbReference type="ChEBI" id="CHEBI:83624"/>
        <dbReference type="EC" id="2.7.7.42"/>
    </reaction>
</comment>
<dbReference type="Pfam" id="PF03710">
    <property type="entry name" value="GlnE"/>
    <property type="match status" value="2"/>
</dbReference>
<feature type="domain" description="Glutamate-ammonia ligase adenylyltransferase repeated" evidence="8">
    <location>
        <begin position="543"/>
        <end position="795"/>
    </location>
</feature>
<comment type="function">
    <text evidence="7">Involved in the regulation of glutamine synthetase GlnA, a key enzyme in the process to assimilate ammonia. When cellular nitrogen levels are high, the C-terminal adenylyl transferase (AT) inactivates GlnA by covalent transfer of an adenylyl group from ATP to specific tyrosine residue of GlnA, thus reducing its activity. Conversely, when nitrogen levels are low, the N-terminal adenylyl removase (AR) activates GlnA by removing the adenylyl group by phosphorolysis, increasing its activity. The regulatory region of GlnE binds the signal transduction protein PII (GlnB) which indicates the nitrogen status of the cell.</text>
</comment>
<dbReference type="EC" id="2.7.7.42" evidence="7"/>
<dbReference type="InterPro" id="IPR043519">
    <property type="entry name" value="NT_sf"/>
</dbReference>
<dbReference type="Gene3D" id="3.30.460.10">
    <property type="entry name" value="Beta Polymerase, domain 2"/>
    <property type="match status" value="2"/>
</dbReference>
<sequence>MNAFNKAQALCQQLPGFTELTEPQQQRLGWLCRCSPFLSRCLQQQPELMQLLLDDSVLAAPLDVTDPLTCLVEQDEASVFKSIRLFRHRSLAQLLAADLLELKPIAQALQEVSALAERCINSAYHWAYQQLTPQWGTPLTDSGQPMPLLILGMGKLGGGELNFSSDIDLIFTYPNNGETQGGRRSTEHHQFFLRLGQKLIAALHQVTADGFAYRVDMRLRPFGDSGPLVLSFAAMEDYYQEQGRDWERYAMLKARVMNPDGQYSAELKQLLRPFVYRRYIDFSAIESLRRMKQLIEQENRRRNRSDNIKLGAGGIREVEFIVQTLQLIRGGRIPQLQTPSILQALPQLTAHGLLNEIQQQQLTNDYLFLRRIEQLLQGMDDQQTQTLPDQAEQQACLLAMLQLSDWSELQQQITDAMRRIHQEFLQVIEPEEAAEPDELLVGRLLWDSAQSAEELAEQVDWLSAEQAGKLVAQVLDFRQESQRRAVGPRGRDYLARLIPQVLHLLASNQAGVSVLERILLVFRSVMTRTAYLELLFENPSAMQQLVTLCSQSQWLTEQLARYPILLDELIDPAQLYQVQTKADYQDRVRQRLLRVPEEDLELLMESLRQHKQAQQLRIAAADISGALPLMQVSDHLTWLAEAMMEQVVELAWQQMVARYGYPAGLTMGSDKGFAVLAYGKMGGLELGYGSDLDLVFVHNCDSLAPTSGDKAIDSRQFYLKLVQRILHLCTTRTASGVLYEVDTRLRPSGNAGLLAIHLHTYRDYLATEAWTWEHQALVRARLVYGDTVIAAQFSQIRAEILSKERVIASLQQDVLGMRDKLRQHHGSDNEQLKHANGGLIDLEFISQYLVLAHASSHAGLYQYSDNIRILQAASEAGLLSAGEVEALQQAYQLMRAMQHRLTLQPVLPPELSGLEDAKAAVQAVWQKLFKG</sequence>
<organism evidence="10 11">
    <name type="scientific">Alkalimonas amylolytica</name>
    <dbReference type="NCBI Taxonomy" id="152573"/>
    <lineage>
        <taxon>Bacteria</taxon>
        <taxon>Pseudomonadati</taxon>
        <taxon>Pseudomonadota</taxon>
        <taxon>Gammaproteobacteria</taxon>
        <taxon>Alkalimonas</taxon>
    </lineage>
</organism>
<dbReference type="Pfam" id="PF08335">
    <property type="entry name" value="GlnD_UR_UTase"/>
    <property type="match status" value="2"/>
</dbReference>
<dbReference type="SUPFAM" id="SSF81593">
    <property type="entry name" value="Nucleotidyltransferase substrate binding subunit/domain"/>
    <property type="match status" value="2"/>
</dbReference>